<dbReference type="Gene3D" id="3.60.20.10">
    <property type="entry name" value="Glutamine Phosphoribosylpyrophosphate, subunit 1, domain 1"/>
    <property type="match status" value="1"/>
</dbReference>
<sequence length="939" mass="105418">MDESCEMPEAQKCAGGKSIGASPKVPKTGLKVGLHEDIALSAPLDLVKTAPFLCTLSFFECIQRFVMCSAVCSWLAFQYGLHSMAVMVSISGAMPVMPPPATSEAQMSAAGETIEASPEVPIKGLKEDLLEDMDTATPLDLVTGTTILSGDYDFGILVGGDSLATMPDGTIDKEQVQKVFHLGGDPRSYMLYGASGTSWYCTRVCEYLITQIANKHRKGRVLTSKEGAKYAKRFLNIPVEILEKYVPGDLEFDAMTCGVTLGMFEPEKKPKSMKKHKSKKRTHEEVEGEGQQAKKKRKSKKHKSKKRTHEEVEGEEGQQAKFDPGQYFTSTEFITTRRAGLYFIGKDEEITKVEKFKVDGHEDGKAESYLADNYNRTHALETAVMHMEEAMVEGCESGNSGGLITSMGAQMIGRRRHRKVVKLNETPATSRYQLKPRGQKRSQEFEVETEEKKLRGSGLQSKPHGLKSMHEFEVEDESEEKKVRGSRFQLKPHGQKNRGNFSKFSIFNFSDNQEDIIARQLLSWLPVKSLMRLKSVCKYWCSLIQEDTTFINLHLERSKSRPGLLVANLIENYTKYQIMTGDLVFGGKDRGAISAANFHTIRDIDFARCDWMLRPVFGLTAFFGERRDDPGVCIFNLSTREKTPWIVSNLLRDVRKEDLQASNAIPRATCALGYNPTSKEHKVVGIWRSSKPSYVVCEVLTVGENKWRRIHKVPPQDIELYGSSVYVNGSIYYTTEFLGIFEADEKEKKFIVGFDVGSEKFRAIRVPSYVFEQPENYHSSIYIYNIMLLELDGRLGLFIKIGESGYTPKLWVLDEDRNKKNSTSTWTEVSIQLPYTLGGPRCGFACDPVLGTDQMILTSYVKASGGKISESTCHSYNWKKKTSNAIDFSGISSAPCFSSASKVRSFFESLFPVQKRSYRGSGVDEVIVEDSWKRYVGGD</sequence>
<feature type="region of interest" description="Disordered" evidence="1">
    <location>
        <begin position="434"/>
        <end position="478"/>
    </location>
</feature>
<dbReference type="InterPro" id="IPR001810">
    <property type="entry name" value="F-box_dom"/>
</dbReference>
<dbReference type="InterPro" id="IPR029055">
    <property type="entry name" value="Ntn_hydrolases_N"/>
</dbReference>
<protein>
    <recommendedName>
        <fullName evidence="6">F-box domain-containing protein</fullName>
    </recommendedName>
</protein>
<dbReference type="PANTHER" id="PTHR31111">
    <property type="entry name" value="BNAA05G37150D PROTEIN-RELATED"/>
    <property type="match status" value="1"/>
</dbReference>
<dbReference type="InterPro" id="IPR017451">
    <property type="entry name" value="F-box-assoc_interact_dom"/>
</dbReference>
<dbReference type="InterPro" id="IPR013187">
    <property type="entry name" value="F-box-assoc_dom_typ3"/>
</dbReference>
<feature type="domain" description="F-box" evidence="2">
    <location>
        <begin position="519"/>
        <end position="546"/>
    </location>
</feature>
<name>A0A4Y7LJI9_PAPSO</name>
<evidence type="ECO:0000259" key="3">
    <source>
        <dbReference type="Pfam" id="PF08268"/>
    </source>
</evidence>
<evidence type="ECO:0000256" key="1">
    <source>
        <dbReference type="SAM" id="MobiDB-lite"/>
    </source>
</evidence>
<keyword evidence="5" id="KW-1185">Reference proteome</keyword>
<evidence type="ECO:0000313" key="5">
    <source>
        <dbReference type="Proteomes" id="UP000316621"/>
    </source>
</evidence>
<evidence type="ECO:0008006" key="6">
    <source>
        <dbReference type="Google" id="ProtNLM"/>
    </source>
</evidence>
<dbReference type="InterPro" id="IPR036047">
    <property type="entry name" value="F-box-like_dom_sf"/>
</dbReference>
<dbReference type="NCBIfam" id="TIGR01640">
    <property type="entry name" value="F_box_assoc_1"/>
    <property type="match status" value="1"/>
</dbReference>
<evidence type="ECO:0000313" key="4">
    <source>
        <dbReference type="EMBL" id="RZC84780.1"/>
    </source>
</evidence>
<dbReference type="EMBL" id="CM010725">
    <property type="protein sequence ID" value="RZC84780.1"/>
    <property type="molecule type" value="Genomic_DNA"/>
</dbReference>
<accession>A0A4Y7LJI9</accession>
<organism evidence="4 5">
    <name type="scientific">Papaver somniferum</name>
    <name type="common">Opium poppy</name>
    <dbReference type="NCBI Taxonomy" id="3469"/>
    <lineage>
        <taxon>Eukaryota</taxon>
        <taxon>Viridiplantae</taxon>
        <taxon>Streptophyta</taxon>
        <taxon>Embryophyta</taxon>
        <taxon>Tracheophyta</taxon>
        <taxon>Spermatophyta</taxon>
        <taxon>Magnoliopsida</taxon>
        <taxon>Ranunculales</taxon>
        <taxon>Papaveraceae</taxon>
        <taxon>Papaveroideae</taxon>
        <taxon>Papaver</taxon>
    </lineage>
</organism>
<feature type="region of interest" description="Disordered" evidence="1">
    <location>
        <begin position="268"/>
        <end position="322"/>
    </location>
</feature>
<dbReference type="SUPFAM" id="SSF81383">
    <property type="entry name" value="F-box domain"/>
    <property type="match status" value="1"/>
</dbReference>
<dbReference type="SUPFAM" id="SSF56235">
    <property type="entry name" value="N-terminal nucleophile aminohydrolases (Ntn hydrolases)"/>
    <property type="match status" value="1"/>
</dbReference>
<reference evidence="4 5" key="1">
    <citation type="journal article" date="2018" name="Science">
        <title>The opium poppy genome and morphinan production.</title>
        <authorList>
            <person name="Guo L."/>
            <person name="Winzer T."/>
            <person name="Yang X."/>
            <person name="Li Y."/>
            <person name="Ning Z."/>
            <person name="He Z."/>
            <person name="Teodor R."/>
            <person name="Lu Y."/>
            <person name="Bowser T.A."/>
            <person name="Graham I.A."/>
            <person name="Ye K."/>
        </authorList>
    </citation>
    <scope>NUCLEOTIDE SEQUENCE [LARGE SCALE GENOMIC DNA]</scope>
    <source>
        <strain evidence="5">cv. HN1</strain>
        <tissue evidence="4">Leaves</tissue>
    </source>
</reference>
<evidence type="ECO:0000259" key="2">
    <source>
        <dbReference type="Pfam" id="PF00646"/>
    </source>
</evidence>
<feature type="domain" description="F-box associated beta-propeller type 3" evidence="3">
    <location>
        <begin position="610"/>
        <end position="901"/>
    </location>
</feature>
<dbReference type="AlphaFoldDB" id="A0A4Y7LJI9"/>
<dbReference type="Proteomes" id="UP000316621">
    <property type="component" value="Chromosome 11"/>
</dbReference>
<dbReference type="Gramene" id="RZC84780">
    <property type="protein sequence ID" value="RZC84780"/>
    <property type="gene ID" value="C5167_047563"/>
</dbReference>
<feature type="compositionally biased region" description="Basic residues" evidence="1">
    <location>
        <begin position="293"/>
        <end position="307"/>
    </location>
</feature>
<feature type="compositionally biased region" description="Basic residues" evidence="1">
    <location>
        <begin position="271"/>
        <end position="281"/>
    </location>
</feature>
<dbReference type="Pfam" id="PF00646">
    <property type="entry name" value="F-box"/>
    <property type="match status" value="1"/>
</dbReference>
<dbReference type="PANTHER" id="PTHR31111:SF138">
    <property type="entry name" value="F-BOX ASSOCIATED DOMAIN-CONTAINING PROTEIN"/>
    <property type="match status" value="1"/>
</dbReference>
<dbReference type="Pfam" id="PF08268">
    <property type="entry name" value="FBA_3"/>
    <property type="match status" value="1"/>
</dbReference>
<gene>
    <name evidence="4" type="ORF">C5167_047563</name>
</gene>
<dbReference type="Gene3D" id="1.20.1280.50">
    <property type="match status" value="1"/>
</dbReference>
<proteinExistence type="predicted"/>